<proteinExistence type="predicted"/>
<keyword evidence="2" id="KW-0472">Membrane</keyword>
<evidence type="ECO:0000256" key="2">
    <source>
        <dbReference type="SAM" id="Phobius"/>
    </source>
</evidence>
<gene>
    <name evidence="3" type="ORF">ACFQZM_25640</name>
</gene>
<evidence type="ECO:0000313" key="4">
    <source>
        <dbReference type="Proteomes" id="UP001597063"/>
    </source>
</evidence>
<feature type="transmembrane region" description="Helical" evidence="2">
    <location>
        <begin position="416"/>
        <end position="439"/>
    </location>
</feature>
<feature type="transmembrane region" description="Helical" evidence="2">
    <location>
        <begin position="222"/>
        <end position="244"/>
    </location>
</feature>
<comment type="caution">
    <text evidence="3">The sequence shown here is derived from an EMBL/GenBank/DDBJ whole genome shotgun (WGS) entry which is preliminary data.</text>
</comment>
<keyword evidence="2" id="KW-0812">Transmembrane</keyword>
<feature type="transmembrane region" description="Helical" evidence="2">
    <location>
        <begin position="250"/>
        <end position="271"/>
    </location>
</feature>
<evidence type="ECO:0008006" key="5">
    <source>
        <dbReference type="Google" id="ProtNLM"/>
    </source>
</evidence>
<name>A0ABW2XQK9_9ACTN</name>
<sequence length="709" mass="77379">MNWEQAVFNNTAKDGSHVGVQGVLIGDNYTYVLSQNATPAERLAKARACLAALNAVPARALFKELIADEGASNELCYHLALSILSERPFGDLATDELQDLRYAFSSARRNREDRWSAPIEAIRSLVECRRQQEQNGVTSRDQLDDAVGAYRRLPEKRQNEIQTHLGLVMTGASLDRLEAEFAGRIRARRLAPDRKGRVWKFFEPVPEPPRARMPEAPTMSGLHGFMAACGAVLCTAGLLSVLIIDLVHSPGFALAVLALLGASGTLVVCLAPRQFPSRYLAASGAPPAPGAPHAAPPADPEFAASIEEAVRAVFHRHSWHAGAWSPSFRAHTRTIQAVLARELTELYAAPRIQPGAVDWLIRWHAGQAFRRWRAGELKKEAHSPFVPLGFTAGAVGCCFGTLFLLGGMVASTGGRVGLFALTIAVGAVLLAASGVDVYLVRRRRLPDERAAAARRREGEAAAYRSWCAVLADRPSDIEMARWLDDDKRHLMAMCRNQYGLSNADIIEHAVIAEPARGAQRARVRNGVWRYTAYVLWVYLLTEAGVRQIKISLDFATGALRNQRRTTFRYDAIASAGVEEVGERADDGLHMIATDPDGGDQGGPVRRRLRQSFHLALVNGESFEITVKRFEEPPPGPEQEDLPWLARLNLGPSGVVSTLKLLEEVAAEGGERVRAARRRRRVASFSDGPGHEPPRHGAAPNGTAEANGHG</sequence>
<dbReference type="RefSeq" id="WP_131761877.1">
    <property type="nucleotide sequence ID" value="NZ_CAACUY010000193.1"/>
</dbReference>
<organism evidence="3 4">
    <name type="scientific">Actinomadura fibrosa</name>
    <dbReference type="NCBI Taxonomy" id="111802"/>
    <lineage>
        <taxon>Bacteria</taxon>
        <taxon>Bacillati</taxon>
        <taxon>Actinomycetota</taxon>
        <taxon>Actinomycetes</taxon>
        <taxon>Streptosporangiales</taxon>
        <taxon>Thermomonosporaceae</taxon>
        <taxon>Actinomadura</taxon>
    </lineage>
</organism>
<dbReference type="EMBL" id="JBHTGP010000013">
    <property type="protein sequence ID" value="MFD0687904.1"/>
    <property type="molecule type" value="Genomic_DNA"/>
</dbReference>
<keyword evidence="4" id="KW-1185">Reference proteome</keyword>
<evidence type="ECO:0000313" key="3">
    <source>
        <dbReference type="EMBL" id="MFD0687904.1"/>
    </source>
</evidence>
<evidence type="ECO:0000256" key="1">
    <source>
        <dbReference type="SAM" id="MobiDB-lite"/>
    </source>
</evidence>
<keyword evidence="2" id="KW-1133">Transmembrane helix</keyword>
<feature type="transmembrane region" description="Helical" evidence="2">
    <location>
        <begin position="385"/>
        <end position="410"/>
    </location>
</feature>
<reference evidence="4" key="1">
    <citation type="journal article" date="2019" name="Int. J. Syst. Evol. Microbiol.">
        <title>The Global Catalogue of Microorganisms (GCM) 10K type strain sequencing project: providing services to taxonomists for standard genome sequencing and annotation.</title>
        <authorList>
            <consortium name="The Broad Institute Genomics Platform"/>
            <consortium name="The Broad Institute Genome Sequencing Center for Infectious Disease"/>
            <person name="Wu L."/>
            <person name="Ma J."/>
        </authorList>
    </citation>
    <scope>NUCLEOTIDE SEQUENCE [LARGE SCALE GENOMIC DNA]</scope>
    <source>
        <strain evidence="4">JCM 9371</strain>
    </source>
</reference>
<accession>A0ABW2XQK9</accession>
<protein>
    <recommendedName>
        <fullName evidence="5">DUF2207 domain-containing protein</fullName>
    </recommendedName>
</protein>
<dbReference type="Proteomes" id="UP001597063">
    <property type="component" value="Unassembled WGS sequence"/>
</dbReference>
<feature type="region of interest" description="Disordered" evidence="1">
    <location>
        <begin position="672"/>
        <end position="709"/>
    </location>
</feature>